<dbReference type="InterPro" id="IPR057598">
    <property type="entry name" value="Fn3_PTPRU"/>
</dbReference>
<evidence type="ECO:0000256" key="9">
    <source>
        <dbReference type="ARBA" id="ARBA00051722"/>
    </source>
</evidence>
<dbReference type="Pfam" id="PF00102">
    <property type="entry name" value="Y_phosphatase"/>
    <property type="match status" value="2"/>
</dbReference>
<evidence type="ECO:0000256" key="6">
    <source>
        <dbReference type="ARBA" id="ARBA00022989"/>
    </source>
</evidence>
<dbReference type="GeneID" id="101863110"/>
<dbReference type="Gene3D" id="3.90.190.10">
    <property type="entry name" value="Protein tyrosine phosphatase superfamily"/>
    <property type="match status" value="2"/>
</dbReference>
<dbReference type="SMART" id="SM00194">
    <property type="entry name" value="PTPc"/>
    <property type="match status" value="2"/>
</dbReference>
<dbReference type="PROSITE" id="PS00383">
    <property type="entry name" value="TYR_PHOSPHATASE_1"/>
    <property type="match status" value="1"/>
</dbReference>
<feature type="domain" description="Fibronectin type-III" evidence="14">
    <location>
        <begin position="419"/>
        <end position="516"/>
    </location>
</feature>
<evidence type="ECO:0000256" key="7">
    <source>
        <dbReference type="ARBA" id="ARBA00023136"/>
    </source>
</evidence>
<evidence type="ECO:0000259" key="14">
    <source>
        <dbReference type="PROSITE" id="PS50853"/>
    </source>
</evidence>
<feature type="domain" description="Tyrosine-protein phosphatase" evidence="12">
    <location>
        <begin position="1493"/>
        <end position="1757"/>
    </location>
</feature>
<evidence type="ECO:0000256" key="8">
    <source>
        <dbReference type="ARBA" id="ARBA00023180"/>
    </source>
</evidence>
<dbReference type="InterPro" id="IPR006212">
    <property type="entry name" value="Furin_repeat"/>
</dbReference>
<dbReference type="Proteomes" id="UP000694888">
    <property type="component" value="Unplaced"/>
</dbReference>
<dbReference type="PANTHER" id="PTHR19134:SF449">
    <property type="entry name" value="TYROSINE-PROTEIN PHOSPHATASE 1"/>
    <property type="match status" value="1"/>
</dbReference>
<dbReference type="SMART" id="SM00404">
    <property type="entry name" value="PTPc_motif"/>
    <property type="match status" value="2"/>
</dbReference>
<sequence length="1806" mass="202548">MLASTCFTHIACILALVLALHTCLAQTPCSLTNCARNFYCAEKVDGSTECLPCNSACEGCEGPTELSCLACKIGYYIPPGSERLCQACPDGKFGVDCALQCHCLNNVLCNKTNGHCSGWKCERGYTGIPECQTLCPVGTFGLDCQGVCHCPENDNCSHVNGDCSSGQCHPDWDSSGCQLRLPKLALGPDVTEASCNRIRLEWDEFNETNDIGTGPAGQYVVYKKVNNSSAPNTLWERLEALSVVTGLSRYTYVVTRSLEPDEEYNFRVDVVGTSDGKLRRKVSPGNPSEIVLNPCTSTTTPKPPTTTQFLFSRKVFDTIEATASSTKSGYVTIRWTVLPQYQQLNYDVTITRQLLGNGDCDKDGTAPETFGPFSITDSPIAFEDMVEWGSYRFQVAAVSQVMDVRETAALEATTKPVAPTGQVTVLNVTRVTDTEVELAWDPPPCGQRKGPFVSYEFTLSNLNITGLGPVMYYVNEARIQRANLEPYSTYAVTLKFVNTESPGPLSKVFTFSTMQGVPTSVEITSLSMTYSTITADFLPPSQANGIVLTFTLVYSEFSDFQVSEAVTRSAQSAVNTITARRLKPETLYYVKMTASTEAGPGPYGAVKQTTTLTAPPPAEAIALNLGSRTTECLTIEWTPPETGAENITQYILEMRRATAEETIKPTPLTLDSSVTTYQQCDLRPSSLYLVTISADTADGVISTATETFRTEHGVPPRPAVVEFVRSDYTNVTVAIQPVVSPFVPITSYQLQVQKVSSPARRRRFVGVPGVVVAELSPADVTERREFIVGDGQTYGSYTNDNLERESYYMIYYVALSTLNNQTTANFSQLEAAVRTVPFDPALAPPLTLEVSGKSTACLNITWEIPKGLEAIITQLRLSVERLGEDSGDSKLVTLTELDATSREFSSCSLSPYTLYTMRLSALSDSTVLSTGSDTFRTGHVRPRTPVAPVFVNSSYTSLTVAIEPVVLSGGPVTAYQIQVEKVPERRKRSAIFPFMSWERVTAKEQNHGLSRDKRAAGVPGTVVAQLTKEQVPQKMDFTVGDGLSWGGYNNSALEREALYTVHYVVVSAVGNDTKVSYASLDPPRRTVPYIPPAPPQLQSSDDDNGALIGIIVALILLVIIILLLLLLYWWWQRRNRFNPYAIQEDDPSKIALPPYKDDYDPELYWSHTYDLKGKRHIIAGRDLVYAPGSKPFVNAETMDDLGIPKVSFKNEFQSLPHKPRRATDNAARRNKRLNRFPHLLPYDHSLVQLRPDSNSDSTYINASFIPGYNKTPAYIAAQSPFDDRTVLDFWRLIYQRSIKTVVMITNVVEDEIVKCTQYWPDQTKTSYGNFLFQLVDQSEFADYIVRTISVTLLGEENSKIVKLFEFTSWPDHGVPDDPIPLLEMRYKVRRYHHQDPGPILVHCGTGVARTGVFIAVDALIEQYANEGQVMTFDFVRKIRKDRPYMVRTLKQYVFIYEALFEEFHAGDTLIDFDLKERYHNWTQRNPRTNCTYLRDQFQLLDSFTRGPRRDECKAGLLEVNIQKNRYLDVLPAEKHRPILISPGGLNPTDYINALFVDGYLRKNQFIITQTPLHTTIIDFWKLIYDHDVRTIVMVENFKNEDDTCAEYWPSVNLKQFEPFFIETTAVYQQDNITIRNFKICSTDHPSRPGKLVRQFQFNAWEQPNLTPQSKTLMLDLMDMVFNWQEESCKNERPVVVHCQDGSSHSGLFAILSIICEKMEEDEEVDVYRTIKHIKRRRPQFIADYGQFRFCYKSVWDFMNLRMPGGTFTDSLGQTKMDKMYGVASLSLNSYLGTRFDTINLQDTTEF</sequence>
<dbReference type="SMART" id="SM00060">
    <property type="entry name" value="FN3"/>
    <property type="match status" value="8"/>
</dbReference>
<dbReference type="InterPro" id="IPR050348">
    <property type="entry name" value="Protein-Tyr_Phosphatase"/>
</dbReference>
<dbReference type="CDD" id="cd00064">
    <property type="entry name" value="FU"/>
    <property type="match status" value="1"/>
</dbReference>
<keyword evidence="7 10" id="KW-0472">Membrane</keyword>
<comment type="catalytic activity">
    <reaction evidence="9">
        <text>O-phospho-L-tyrosyl-[protein] + H2O = L-tyrosyl-[protein] + phosphate</text>
        <dbReference type="Rhea" id="RHEA:10684"/>
        <dbReference type="Rhea" id="RHEA-COMP:10136"/>
        <dbReference type="Rhea" id="RHEA-COMP:20101"/>
        <dbReference type="ChEBI" id="CHEBI:15377"/>
        <dbReference type="ChEBI" id="CHEBI:43474"/>
        <dbReference type="ChEBI" id="CHEBI:46858"/>
        <dbReference type="ChEBI" id="CHEBI:61978"/>
        <dbReference type="EC" id="3.1.3.48"/>
    </reaction>
</comment>
<evidence type="ECO:0000256" key="1">
    <source>
        <dbReference type="ARBA" id="ARBA00004479"/>
    </source>
</evidence>
<dbReference type="PROSITE" id="PS50056">
    <property type="entry name" value="TYR_PHOSPHATASE_2"/>
    <property type="match status" value="2"/>
</dbReference>
<keyword evidence="2 10" id="KW-0812">Transmembrane</keyword>
<dbReference type="CDD" id="cd00063">
    <property type="entry name" value="FN3"/>
    <property type="match status" value="5"/>
</dbReference>
<comment type="subcellular location">
    <subcellularLocation>
        <location evidence="1">Membrane</location>
        <topology evidence="1">Single-pass type I membrane protein</topology>
    </subcellularLocation>
</comment>
<dbReference type="PROSITE" id="PS50853">
    <property type="entry name" value="FN3"/>
    <property type="match status" value="4"/>
</dbReference>
<dbReference type="InterPro" id="IPR013783">
    <property type="entry name" value="Ig-like_fold"/>
</dbReference>
<organism evidence="15 16">
    <name type="scientific">Aplysia californica</name>
    <name type="common">California sea hare</name>
    <dbReference type="NCBI Taxonomy" id="6500"/>
    <lineage>
        <taxon>Eukaryota</taxon>
        <taxon>Metazoa</taxon>
        <taxon>Spiralia</taxon>
        <taxon>Lophotrochozoa</taxon>
        <taxon>Mollusca</taxon>
        <taxon>Gastropoda</taxon>
        <taxon>Heterobranchia</taxon>
        <taxon>Euthyneura</taxon>
        <taxon>Tectipleura</taxon>
        <taxon>Aplysiida</taxon>
        <taxon>Aplysioidea</taxon>
        <taxon>Aplysiidae</taxon>
        <taxon>Aplysia</taxon>
    </lineage>
</organism>
<evidence type="ECO:0000259" key="13">
    <source>
        <dbReference type="PROSITE" id="PS50056"/>
    </source>
</evidence>
<keyword evidence="6 10" id="KW-1133">Transmembrane helix</keyword>
<feature type="domain" description="Fibronectin type-III" evidence="14">
    <location>
        <begin position="617"/>
        <end position="717"/>
    </location>
</feature>
<evidence type="ECO:0000256" key="11">
    <source>
        <dbReference type="SAM" id="SignalP"/>
    </source>
</evidence>
<feature type="signal peptide" evidence="11">
    <location>
        <begin position="1"/>
        <end position="25"/>
    </location>
</feature>
<dbReference type="SMART" id="SM00261">
    <property type="entry name" value="FU"/>
    <property type="match status" value="1"/>
</dbReference>
<dbReference type="InterPro" id="IPR029021">
    <property type="entry name" value="Prot-tyrosine_phosphatase-like"/>
</dbReference>
<feature type="transmembrane region" description="Helical" evidence="10">
    <location>
        <begin position="1106"/>
        <end position="1131"/>
    </location>
</feature>
<proteinExistence type="predicted"/>
<feature type="chain" id="PRO_5046568247" evidence="11">
    <location>
        <begin position="26"/>
        <end position="1806"/>
    </location>
</feature>
<dbReference type="RefSeq" id="XP_012939263.1">
    <property type="nucleotide sequence ID" value="XM_013083809.2"/>
</dbReference>
<dbReference type="Gene3D" id="2.60.40.10">
    <property type="entry name" value="Immunoglobulins"/>
    <property type="match status" value="5"/>
</dbReference>
<dbReference type="InterPro" id="IPR016130">
    <property type="entry name" value="Tyr_Pase_AS"/>
</dbReference>
<dbReference type="InterPro" id="IPR000387">
    <property type="entry name" value="Tyr_Pase_dom"/>
</dbReference>
<name>A0ABM1A234_APLCA</name>
<dbReference type="PRINTS" id="PR00700">
    <property type="entry name" value="PRTYPHPHTASE"/>
</dbReference>
<dbReference type="Gene3D" id="2.170.300.10">
    <property type="entry name" value="Tie2 ligand-binding domain superfamily"/>
    <property type="match status" value="1"/>
</dbReference>
<protein>
    <submittedName>
        <fullName evidence="16">Receptor-type tyrosine-protein phosphatase F</fullName>
    </submittedName>
</protein>
<accession>A0ABM1A234</accession>
<keyword evidence="8" id="KW-0325">Glycoprotein</keyword>
<evidence type="ECO:0000313" key="16">
    <source>
        <dbReference type="RefSeq" id="XP_012939263.1"/>
    </source>
</evidence>
<dbReference type="InterPro" id="IPR000242">
    <property type="entry name" value="PTP_cat"/>
</dbReference>
<gene>
    <name evidence="16" type="primary">LOC101863110</name>
</gene>
<feature type="domain" description="Tyrosine-protein phosphatase" evidence="12">
    <location>
        <begin position="1208"/>
        <end position="1462"/>
    </location>
</feature>
<dbReference type="PANTHER" id="PTHR19134">
    <property type="entry name" value="RECEPTOR-TYPE TYROSINE-PROTEIN PHOSPHATASE"/>
    <property type="match status" value="1"/>
</dbReference>
<evidence type="ECO:0000256" key="4">
    <source>
        <dbReference type="ARBA" id="ARBA00022801"/>
    </source>
</evidence>
<dbReference type="PROSITE" id="PS50055">
    <property type="entry name" value="TYR_PHOSPHATASE_PTP"/>
    <property type="match status" value="2"/>
</dbReference>
<reference evidence="16" key="1">
    <citation type="submission" date="2025-08" db="UniProtKB">
        <authorList>
            <consortium name="RefSeq"/>
        </authorList>
    </citation>
    <scope>IDENTIFICATION</scope>
</reference>
<evidence type="ECO:0000313" key="15">
    <source>
        <dbReference type="Proteomes" id="UP000694888"/>
    </source>
</evidence>
<keyword evidence="3 11" id="KW-0732">Signal</keyword>
<dbReference type="Pfam" id="PF00041">
    <property type="entry name" value="fn3"/>
    <property type="match status" value="2"/>
</dbReference>
<dbReference type="CDD" id="cd00047">
    <property type="entry name" value="PTPc"/>
    <property type="match status" value="1"/>
</dbReference>
<evidence type="ECO:0000256" key="2">
    <source>
        <dbReference type="ARBA" id="ARBA00022692"/>
    </source>
</evidence>
<dbReference type="SUPFAM" id="SSF49265">
    <property type="entry name" value="Fibronectin type III"/>
    <property type="match status" value="5"/>
</dbReference>
<evidence type="ECO:0000256" key="5">
    <source>
        <dbReference type="ARBA" id="ARBA00022912"/>
    </source>
</evidence>
<evidence type="ECO:0000259" key="12">
    <source>
        <dbReference type="PROSITE" id="PS50055"/>
    </source>
</evidence>
<keyword evidence="15" id="KW-1185">Reference proteome</keyword>
<dbReference type="InterPro" id="IPR036116">
    <property type="entry name" value="FN3_sf"/>
</dbReference>
<feature type="domain" description="Tyrosine specific protein phosphatases" evidence="13">
    <location>
        <begin position="1379"/>
        <end position="1453"/>
    </location>
</feature>
<evidence type="ECO:0000256" key="3">
    <source>
        <dbReference type="ARBA" id="ARBA00022729"/>
    </source>
</evidence>
<feature type="domain" description="Fibronectin type-III" evidence="14">
    <location>
        <begin position="517"/>
        <end position="616"/>
    </location>
</feature>
<dbReference type="Pfam" id="PF23144">
    <property type="entry name" value="Fn3_PTPRU"/>
    <property type="match status" value="2"/>
</dbReference>
<evidence type="ECO:0000256" key="10">
    <source>
        <dbReference type="SAM" id="Phobius"/>
    </source>
</evidence>
<feature type="domain" description="Fibronectin type-III" evidence="14">
    <location>
        <begin position="844"/>
        <end position="943"/>
    </location>
</feature>
<feature type="domain" description="Tyrosine specific protein phosphatases" evidence="13">
    <location>
        <begin position="1674"/>
        <end position="1748"/>
    </location>
</feature>
<dbReference type="InterPro" id="IPR003961">
    <property type="entry name" value="FN3_dom"/>
</dbReference>
<dbReference type="SUPFAM" id="SSF52799">
    <property type="entry name" value="(Phosphotyrosine protein) phosphatases II"/>
    <property type="match status" value="2"/>
</dbReference>
<keyword evidence="4" id="KW-0378">Hydrolase</keyword>
<dbReference type="InterPro" id="IPR003595">
    <property type="entry name" value="Tyr_Pase_cat"/>
</dbReference>
<keyword evidence="5" id="KW-0904">Protein phosphatase</keyword>
<keyword evidence="16" id="KW-0675">Receptor</keyword>